<dbReference type="Proteomes" id="UP000266895">
    <property type="component" value="Chromosome"/>
</dbReference>
<keyword evidence="2" id="KW-0472">Membrane</keyword>
<dbReference type="RefSeq" id="WP_126382848.1">
    <property type="nucleotide sequence ID" value="NZ_LR134350.1"/>
</dbReference>
<keyword evidence="2" id="KW-0812">Transmembrane</keyword>
<evidence type="ECO:0000256" key="1">
    <source>
        <dbReference type="SAM" id="MobiDB-lite"/>
    </source>
</evidence>
<dbReference type="EMBL" id="LR134350">
    <property type="protein sequence ID" value="VEG29016.1"/>
    <property type="molecule type" value="Genomic_DNA"/>
</dbReference>
<gene>
    <name evidence="3" type="ORF">NCTC11636_01836</name>
</gene>
<sequence length="263" mass="28433">MYRVRASWLARRYGLGRVIDFVALRPSLAQVVVFWSPLILVVPVVLMHAATGYGFNWEALAVAVIGCPLMWLVVQSDKVAICEGGLLMGGFGPFLRPFRIRWSQVDPATIVFLTSYQRLHDTVAPGQHGLQQTSSARRGPAHGSTALCLAGPRIRAAATGRLVMNELVNTVHGGHLWSAGIGSRRVERTRRALLTAWAPLLGPDIRRLERQLAGTIRLDEDPVVAAAQIPGFIAPWDRRPRPVGGGPWGSGPGPVPGQVAGRA</sequence>
<feature type="transmembrane region" description="Helical" evidence="2">
    <location>
        <begin position="21"/>
        <end position="49"/>
    </location>
</feature>
<feature type="transmembrane region" description="Helical" evidence="2">
    <location>
        <begin position="55"/>
        <end position="74"/>
    </location>
</feature>
<organism evidence="3 4">
    <name type="scientific">Actinomyces howellii</name>
    <dbReference type="NCBI Taxonomy" id="52771"/>
    <lineage>
        <taxon>Bacteria</taxon>
        <taxon>Bacillati</taxon>
        <taxon>Actinomycetota</taxon>
        <taxon>Actinomycetes</taxon>
        <taxon>Actinomycetales</taxon>
        <taxon>Actinomycetaceae</taxon>
        <taxon>Actinomyces</taxon>
    </lineage>
</organism>
<evidence type="ECO:0000313" key="4">
    <source>
        <dbReference type="Proteomes" id="UP000266895"/>
    </source>
</evidence>
<name>A0A3S4SNM7_9ACTO</name>
<evidence type="ECO:0000313" key="3">
    <source>
        <dbReference type="EMBL" id="VEG29016.1"/>
    </source>
</evidence>
<protein>
    <submittedName>
        <fullName evidence="3">Uncharacterized protein</fullName>
    </submittedName>
</protein>
<feature type="compositionally biased region" description="Gly residues" evidence="1">
    <location>
        <begin position="243"/>
        <end position="252"/>
    </location>
</feature>
<feature type="region of interest" description="Disordered" evidence="1">
    <location>
        <begin position="236"/>
        <end position="263"/>
    </location>
</feature>
<evidence type="ECO:0000256" key="2">
    <source>
        <dbReference type="SAM" id="Phobius"/>
    </source>
</evidence>
<dbReference type="KEGG" id="ahw:NCTC11636_01836"/>
<accession>A0A3S4SNM7</accession>
<keyword evidence="4" id="KW-1185">Reference proteome</keyword>
<keyword evidence="2" id="KW-1133">Transmembrane helix</keyword>
<proteinExistence type="predicted"/>
<reference evidence="3 4" key="1">
    <citation type="submission" date="2018-12" db="EMBL/GenBank/DDBJ databases">
        <authorList>
            <consortium name="Pathogen Informatics"/>
        </authorList>
    </citation>
    <scope>NUCLEOTIDE SEQUENCE [LARGE SCALE GENOMIC DNA]</scope>
    <source>
        <strain evidence="3 4">NCTC11636</strain>
    </source>
</reference>
<dbReference type="AlphaFoldDB" id="A0A3S4SNM7"/>